<dbReference type="AlphaFoldDB" id="A0A511ZIM0"/>
<dbReference type="PANTHER" id="PTHR43649:SF33">
    <property type="entry name" value="POLYGALACTURONAN_RHAMNOGALACTURONAN-BINDING PROTEIN YTCQ"/>
    <property type="match status" value="1"/>
</dbReference>
<proteinExistence type="predicted"/>
<keyword evidence="4" id="KW-0564">Palmitate</keyword>
<evidence type="ECO:0000256" key="1">
    <source>
        <dbReference type="ARBA" id="ARBA00022475"/>
    </source>
</evidence>
<keyword evidence="2 6" id="KW-0732">Signal</keyword>
<dbReference type="RefSeq" id="WP_147210277.1">
    <property type="nucleotide sequence ID" value="NZ_BJYM01000007.1"/>
</dbReference>
<organism evidence="7 8">
    <name type="scientific">Oceanobacillus sojae</name>
    <dbReference type="NCBI Taxonomy" id="582851"/>
    <lineage>
        <taxon>Bacteria</taxon>
        <taxon>Bacillati</taxon>
        <taxon>Bacillota</taxon>
        <taxon>Bacilli</taxon>
        <taxon>Bacillales</taxon>
        <taxon>Bacillaceae</taxon>
        <taxon>Oceanobacillus</taxon>
    </lineage>
</organism>
<keyword evidence="5" id="KW-0449">Lipoprotein</keyword>
<dbReference type="InterPro" id="IPR050490">
    <property type="entry name" value="Bact_solute-bd_prot1"/>
</dbReference>
<dbReference type="PANTHER" id="PTHR43649">
    <property type="entry name" value="ARABINOSE-BINDING PROTEIN-RELATED"/>
    <property type="match status" value="1"/>
</dbReference>
<dbReference type="InterPro" id="IPR006059">
    <property type="entry name" value="SBP"/>
</dbReference>
<evidence type="ECO:0000313" key="7">
    <source>
        <dbReference type="EMBL" id="GEN87291.1"/>
    </source>
</evidence>
<dbReference type="Gene3D" id="3.40.190.10">
    <property type="entry name" value="Periplasmic binding protein-like II"/>
    <property type="match status" value="2"/>
</dbReference>
<evidence type="ECO:0000256" key="3">
    <source>
        <dbReference type="ARBA" id="ARBA00023136"/>
    </source>
</evidence>
<evidence type="ECO:0000313" key="8">
    <source>
        <dbReference type="Proteomes" id="UP000321558"/>
    </source>
</evidence>
<protein>
    <submittedName>
        <fullName evidence="7">Sugar ABC transporter substrate-binding protein</fullName>
    </submittedName>
</protein>
<evidence type="ECO:0000256" key="6">
    <source>
        <dbReference type="SAM" id="SignalP"/>
    </source>
</evidence>
<gene>
    <name evidence="7" type="ORF">OSO01_20300</name>
</gene>
<reference evidence="7 8" key="1">
    <citation type="submission" date="2019-07" db="EMBL/GenBank/DDBJ databases">
        <title>Whole genome shotgun sequence of Oceanobacillus sojae NBRC 105379.</title>
        <authorList>
            <person name="Hosoyama A."/>
            <person name="Uohara A."/>
            <person name="Ohji S."/>
            <person name="Ichikawa N."/>
        </authorList>
    </citation>
    <scope>NUCLEOTIDE SEQUENCE [LARGE SCALE GENOMIC DNA]</scope>
    <source>
        <strain evidence="7 8">NBRC 105379</strain>
    </source>
</reference>
<sequence>MRKIWKLFIAVTLLMSILTACASTEKVDDVENKKMEHAASVDVNKEGFPIVDEEIELTLMAPGAGMEEWSNMETLIAYSDMTNVKFKYTTPPMNDFQTKLNLAFASEDMGDIIYAAGSDDLTPAMEVDYGEQGLLIPLEELIKEYAPHIQKMLEENPDVKRSITTVDGHIYSLPRVSVGSTSIWYKGPIWYNGKWLEALDVKELPETTDEFYELLVRFRDEDPNGNGEADEIPMIDVNMDSTRHWMLGAFGMKEWGIEEQNGKVRYTPITEEYKSYLTYMNKLYSEKLLDSETFSQADEQKKAKGQNNRVGAFPDYFSFFTTGEAEDESMNNPMFQPLTSPVSEEPIIPRNPAIERGTFSITNKNPNPEASIRWIDYFYSQEGYEFLNMGPEGELWEWEGEKRKLLDVPQGYDSREDFRATISPDYGIPTPTKSGPIRGLEESDFDKFIAAETKEKIEPYAEVPFPLVYLTTDEQKKVNTIEVDLKSYVQQMEAKFITGVEPLSNWDNYVETVQKMNTEEYVEIYQQAYDRWKESDQ</sequence>
<feature type="chain" id="PRO_5022196347" evidence="6">
    <location>
        <begin position="23"/>
        <end position="537"/>
    </location>
</feature>
<feature type="signal peptide" evidence="6">
    <location>
        <begin position="1"/>
        <end position="22"/>
    </location>
</feature>
<keyword evidence="3" id="KW-0472">Membrane</keyword>
<evidence type="ECO:0000256" key="4">
    <source>
        <dbReference type="ARBA" id="ARBA00023139"/>
    </source>
</evidence>
<dbReference type="Pfam" id="PF01547">
    <property type="entry name" value="SBP_bac_1"/>
    <property type="match status" value="1"/>
</dbReference>
<evidence type="ECO:0000256" key="5">
    <source>
        <dbReference type="ARBA" id="ARBA00023288"/>
    </source>
</evidence>
<comment type="caution">
    <text evidence="7">The sequence shown here is derived from an EMBL/GenBank/DDBJ whole genome shotgun (WGS) entry which is preliminary data.</text>
</comment>
<keyword evidence="8" id="KW-1185">Reference proteome</keyword>
<dbReference type="EMBL" id="BJYM01000007">
    <property type="protein sequence ID" value="GEN87291.1"/>
    <property type="molecule type" value="Genomic_DNA"/>
</dbReference>
<dbReference type="PROSITE" id="PS51257">
    <property type="entry name" value="PROKAR_LIPOPROTEIN"/>
    <property type="match status" value="1"/>
</dbReference>
<dbReference type="SUPFAM" id="SSF53850">
    <property type="entry name" value="Periplasmic binding protein-like II"/>
    <property type="match status" value="1"/>
</dbReference>
<dbReference type="Proteomes" id="UP000321558">
    <property type="component" value="Unassembled WGS sequence"/>
</dbReference>
<name>A0A511ZIM0_9BACI</name>
<accession>A0A511ZIM0</accession>
<dbReference type="OrthoDB" id="9787283at2"/>
<keyword evidence="1" id="KW-1003">Cell membrane</keyword>
<evidence type="ECO:0000256" key="2">
    <source>
        <dbReference type="ARBA" id="ARBA00022729"/>
    </source>
</evidence>